<dbReference type="Gene3D" id="3.30.450.60">
    <property type="match status" value="1"/>
</dbReference>
<dbReference type="PANTHER" id="PTHR11753">
    <property type="entry name" value="ADAPTOR COMPLEXES SMALL SUBUNIT FAMILY"/>
    <property type="match status" value="1"/>
</dbReference>
<dbReference type="AlphaFoldDB" id="A0A9X9LK79"/>
<evidence type="ECO:0000256" key="2">
    <source>
        <dbReference type="ARBA" id="ARBA00006972"/>
    </source>
</evidence>
<keyword evidence="9" id="KW-1185">Reference proteome</keyword>
<evidence type="ECO:0000256" key="1">
    <source>
        <dbReference type="ARBA" id="ARBA00004184"/>
    </source>
</evidence>
<evidence type="ECO:0000256" key="5">
    <source>
        <dbReference type="ARBA" id="ARBA00023136"/>
    </source>
</evidence>
<reference evidence="8 9" key="1">
    <citation type="submission" date="2018-10" db="EMBL/GenBank/DDBJ databases">
        <authorList>
            <person name="Ekblom R."/>
            <person name="Jareborg N."/>
        </authorList>
    </citation>
    <scope>NUCLEOTIDE SEQUENCE [LARGE SCALE GENOMIC DNA]</scope>
    <source>
        <tissue evidence="8">Muscle</tissue>
    </source>
</reference>
<comment type="caution">
    <text evidence="8">The sequence shown here is derived from an EMBL/GenBank/DDBJ whole genome shotgun (WGS) entry which is preliminary data.</text>
</comment>
<feature type="domain" description="AP complex mu/sigma subunit" evidence="7">
    <location>
        <begin position="8"/>
        <end position="91"/>
    </location>
</feature>
<dbReference type="GO" id="GO:0006886">
    <property type="term" value="P:intracellular protein transport"/>
    <property type="evidence" value="ECO:0007669"/>
    <property type="project" value="UniProtKB-UniRule"/>
</dbReference>
<dbReference type="Proteomes" id="UP000269945">
    <property type="component" value="Unassembled WGS sequence"/>
</dbReference>
<evidence type="ECO:0000256" key="4">
    <source>
        <dbReference type="ARBA" id="ARBA00022927"/>
    </source>
</evidence>
<evidence type="ECO:0000256" key="3">
    <source>
        <dbReference type="ARBA" id="ARBA00022448"/>
    </source>
</evidence>
<evidence type="ECO:0000313" key="9">
    <source>
        <dbReference type="Proteomes" id="UP000269945"/>
    </source>
</evidence>
<protein>
    <recommendedName>
        <fullName evidence="6">AP complex subunit sigma</fullName>
    </recommendedName>
</protein>
<keyword evidence="5 6" id="KW-0472">Membrane</keyword>
<comment type="subcellular location">
    <subcellularLocation>
        <location evidence="1">Endomembrane system</location>
        <topology evidence="1">Peripheral membrane protein</topology>
    </subcellularLocation>
</comment>
<gene>
    <name evidence="8" type="ORF">BN2614_LOCUS1</name>
</gene>
<dbReference type="PIRSF" id="PIRSF015588">
    <property type="entry name" value="AP_complex_sigma"/>
    <property type="match status" value="1"/>
</dbReference>
<evidence type="ECO:0000259" key="7">
    <source>
        <dbReference type="Pfam" id="PF01217"/>
    </source>
</evidence>
<proteinExistence type="inferred from homology"/>
<dbReference type="InterPro" id="IPR011012">
    <property type="entry name" value="Longin-like_dom_sf"/>
</dbReference>
<dbReference type="InterPro" id="IPR016635">
    <property type="entry name" value="AP_complex_ssu"/>
</dbReference>
<keyword evidence="4 6" id="KW-0653">Protein transport</keyword>
<dbReference type="InterPro" id="IPR022775">
    <property type="entry name" value="AP_mu_sigma_su"/>
</dbReference>
<name>A0A9X9LK79_GULGU</name>
<dbReference type="SUPFAM" id="SSF64356">
    <property type="entry name" value="SNARE-like"/>
    <property type="match status" value="1"/>
</dbReference>
<comment type="similarity">
    <text evidence="2 6">Belongs to the adaptor complexes small subunit family.</text>
</comment>
<organism evidence="8 9">
    <name type="scientific">Gulo gulo</name>
    <name type="common">Wolverine</name>
    <name type="synonym">Gluton</name>
    <dbReference type="NCBI Taxonomy" id="48420"/>
    <lineage>
        <taxon>Eukaryota</taxon>
        <taxon>Metazoa</taxon>
        <taxon>Chordata</taxon>
        <taxon>Craniata</taxon>
        <taxon>Vertebrata</taxon>
        <taxon>Euteleostomi</taxon>
        <taxon>Mammalia</taxon>
        <taxon>Eutheria</taxon>
        <taxon>Laurasiatheria</taxon>
        <taxon>Carnivora</taxon>
        <taxon>Caniformia</taxon>
        <taxon>Musteloidea</taxon>
        <taxon>Mustelidae</taxon>
        <taxon>Guloninae</taxon>
        <taxon>Gulo</taxon>
    </lineage>
</organism>
<dbReference type="GO" id="GO:0012505">
    <property type="term" value="C:endomembrane system"/>
    <property type="evidence" value="ECO:0007669"/>
    <property type="project" value="UniProtKB-SubCell"/>
</dbReference>
<evidence type="ECO:0000313" key="8">
    <source>
        <dbReference type="EMBL" id="VCW70402.1"/>
    </source>
</evidence>
<dbReference type="EMBL" id="CYRY02005852">
    <property type="protein sequence ID" value="VCW70402.1"/>
    <property type="molecule type" value="Genomic_DNA"/>
</dbReference>
<dbReference type="Pfam" id="PF01217">
    <property type="entry name" value="Clat_adaptor_s"/>
    <property type="match status" value="1"/>
</dbReference>
<evidence type="ECO:0000256" key="6">
    <source>
        <dbReference type="PIRNR" id="PIRNR015588"/>
    </source>
</evidence>
<sequence>MLPGGSGNSLIYRHYATFYFVFRVQFSKIGLDILDLIQVFVETLDRCFENVQELDLIFAMSMRFLIFLLKRGSGGEMLLETNVKEMVTQIDAI</sequence>
<accession>A0A9X9LK79</accession>
<keyword evidence="3 6" id="KW-0813">Transport</keyword>